<evidence type="ECO:0000313" key="1">
    <source>
        <dbReference type="EMBL" id="KAH7515267.1"/>
    </source>
</evidence>
<dbReference type="Gene3D" id="3.80.10.10">
    <property type="entry name" value="Ribonuclease Inhibitor"/>
    <property type="match status" value="2"/>
</dbReference>
<dbReference type="AlphaFoldDB" id="A0A978UKB5"/>
<comment type="caution">
    <text evidence="1">The sequence shown here is derived from an EMBL/GenBank/DDBJ whole genome shotgun (WGS) entry which is preliminary data.</text>
</comment>
<sequence length="421" mass="47178">MDGTSCTRMAFPSLESLRFSKMSNWEEWCSSIAIEDGEVFPKLQELIISDCDRLISIDLSHNLPSLTKLRIDGDEVVVSSLPRTPTLRQLMLGGRCEKLELQKLPQTMETIAIGNRYSRAGPNCLEILNCEKVEFPLTHHSLRRSSIQEVYVVNSCGSLESFPLDFFPCLRHLSIEACKNLVSLTVTKSDEQDVTTTLSLSTLSIQECPCFVCFPNGRLHAPNLTELKVIGCKKLKKLPDQMHNLLPSLKCLFIDDCPEVESFPEGGLPSNLALLWIRKCSKLIAQRKKWELQKLQALVDFHILIDSDDDGDSGGEGVECFPEEGLLPSTLTSLHIYGCASLNRLDIKGLQQLTSLQRLCVSQHPQLSQSLPQLHASFPPSRIGERSPALEEAFCNHISHIPHIDIDFCREFKPKSPLGRK</sequence>
<accession>A0A978UKB5</accession>
<dbReference type="EMBL" id="JAEACU010000010">
    <property type="protein sequence ID" value="KAH7515267.1"/>
    <property type="molecule type" value="Genomic_DNA"/>
</dbReference>
<gene>
    <name evidence="1" type="ORF">FEM48_Zijuj10G0008700</name>
</gene>
<evidence type="ECO:0000313" key="2">
    <source>
        <dbReference type="Proteomes" id="UP000813462"/>
    </source>
</evidence>
<protein>
    <recommendedName>
        <fullName evidence="3">Disease resistance protein At3g14460</fullName>
    </recommendedName>
</protein>
<dbReference type="PANTHER" id="PTHR34630:SF103">
    <property type="entry name" value="AND NB-ARC DOMAIN DISEASE RESISTANCE PROTEIN, PUTATIVE-RELATED"/>
    <property type="match status" value="1"/>
</dbReference>
<reference evidence="1" key="1">
    <citation type="journal article" date="2021" name="Front. Plant Sci.">
        <title>Chromosome-Scale Genome Assembly for Chinese Sour Jujube and Insights Into Its Genome Evolution and Domestication Signature.</title>
        <authorList>
            <person name="Shen L.-Y."/>
            <person name="Luo H."/>
            <person name="Wang X.-L."/>
            <person name="Wang X.-M."/>
            <person name="Qiu X.-J."/>
            <person name="Liu H."/>
            <person name="Zhou S.-S."/>
            <person name="Jia K.-H."/>
            <person name="Nie S."/>
            <person name="Bao Y.-T."/>
            <person name="Zhang R.-G."/>
            <person name="Yun Q.-Z."/>
            <person name="Chai Y.-H."/>
            <person name="Lu J.-Y."/>
            <person name="Li Y."/>
            <person name="Zhao S.-W."/>
            <person name="Mao J.-F."/>
            <person name="Jia S.-G."/>
            <person name="Mao Y.-M."/>
        </authorList>
    </citation>
    <scope>NUCLEOTIDE SEQUENCE</scope>
    <source>
        <strain evidence="1">AT0</strain>
        <tissue evidence="1">Leaf</tissue>
    </source>
</reference>
<name>A0A978UKB5_ZIZJJ</name>
<dbReference type="PANTHER" id="PTHR34630">
    <property type="entry name" value="OS11G0677101 PROTEIN"/>
    <property type="match status" value="1"/>
</dbReference>
<dbReference type="InterPro" id="IPR032675">
    <property type="entry name" value="LRR_dom_sf"/>
</dbReference>
<dbReference type="SUPFAM" id="SSF52058">
    <property type="entry name" value="L domain-like"/>
    <property type="match status" value="1"/>
</dbReference>
<dbReference type="Proteomes" id="UP000813462">
    <property type="component" value="Unassembled WGS sequence"/>
</dbReference>
<proteinExistence type="predicted"/>
<evidence type="ECO:0008006" key="3">
    <source>
        <dbReference type="Google" id="ProtNLM"/>
    </source>
</evidence>
<organism evidence="1 2">
    <name type="scientific">Ziziphus jujuba var. spinosa</name>
    <dbReference type="NCBI Taxonomy" id="714518"/>
    <lineage>
        <taxon>Eukaryota</taxon>
        <taxon>Viridiplantae</taxon>
        <taxon>Streptophyta</taxon>
        <taxon>Embryophyta</taxon>
        <taxon>Tracheophyta</taxon>
        <taxon>Spermatophyta</taxon>
        <taxon>Magnoliopsida</taxon>
        <taxon>eudicotyledons</taxon>
        <taxon>Gunneridae</taxon>
        <taxon>Pentapetalae</taxon>
        <taxon>rosids</taxon>
        <taxon>fabids</taxon>
        <taxon>Rosales</taxon>
        <taxon>Rhamnaceae</taxon>
        <taxon>Paliureae</taxon>
        <taxon>Ziziphus</taxon>
    </lineage>
</organism>